<accession>A0ABT2W6C6</accession>
<reference evidence="4" key="1">
    <citation type="submission" date="2023-07" db="EMBL/GenBank/DDBJ databases">
        <title>Chryseobacterium sp. strain PBS4-4 Genome sequencing and assembly.</title>
        <authorList>
            <person name="Jung Y."/>
        </authorList>
    </citation>
    <scope>NUCLEOTIDE SEQUENCE [LARGE SCALE GENOMIC DNA]</scope>
    <source>
        <strain evidence="4">PBS4-4</strain>
    </source>
</reference>
<name>A0ABT2W6C6_9FLAO</name>
<keyword evidence="2" id="KW-1133">Transmembrane helix</keyword>
<dbReference type="Proteomes" id="UP001208649">
    <property type="component" value="Unassembled WGS sequence"/>
</dbReference>
<evidence type="ECO:0000256" key="2">
    <source>
        <dbReference type="SAM" id="Phobius"/>
    </source>
</evidence>
<keyword evidence="2" id="KW-0472">Membrane</keyword>
<comment type="caution">
    <text evidence="3">The sequence shown here is derived from an EMBL/GenBank/DDBJ whole genome shotgun (WGS) entry which is preliminary data.</text>
</comment>
<proteinExistence type="predicted"/>
<keyword evidence="2" id="KW-0812">Transmembrane</keyword>
<sequence length="161" mass="18262">MKKYLSLIIVSFFVTSCYTYQRKKQVSVSPEVGQESKKKASENNSAVAQLNNPSVETQNKKSQQPVNEKEVLPINIQNELQPTKNYKIKVDGRSYKIIADKWEGDTLVAHRVNKPEAILKLHKNQINAEAITERRFSKPLSDIITILVYGGIGVGIYMLLR</sequence>
<dbReference type="EMBL" id="JAOTEM010000001">
    <property type="protein sequence ID" value="MCU7616265.1"/>
    <property type="molecule type" value="Genomic_DNA"/>
</dbReference>
<evidence type="ECO:0008006" key="5">
    <source>
        <dbReference type="Google" id="ProtNLM"/>
    </source>
</evidence>
<protein>
    <recommendedName>
        <fullName evidence="5">Lipoprotein</fullName>
    </recommendedName>
</protein>
<gene>
    <name evidence="3" type="ORF">NZ698_03580</name>
</gene>
<evidence type="ECO:0000313" key="4">
    <source>
        <dbReference type="Proteomes" id="UP001208649"/>
    </source>
</evidence>
<dbReference type="PROSITE" id="PS51257">
    <property type="entry name" value="PROKAR_LIPOPROTEIN"/>
    <property type="match status" value="1"/>
</dbReference>
<feature type="compositionally biased region" description="Polar residues" evidence="1">
    <location>
        <begin position="42"/>
        <end position="66"/>
    </location>
</feature>
<keyword evidence="4" id="KW-1185">Reference proteome</keyword>
<evidence type="ECO:0000313" key="3">
    <source>
        <dbReference type="EMBL" id="MCU7616265.1"/>
    </source>
</evidence>
<feature type="transmembrane region" description="Helical" evidence="2">
    <location>
        <begin position="143"/>
        <end position="160"/>
    </location>
</feature>
<evidence type="ECO:0000256" key="1">
    <source>
        <dbReference type="SAM" id="MobiDB-lite"/>
    </source>
</evidence>
<organism evidence="3 4">
    <name type="scientific">Chryseobacterium edaphi</name>
    <dbReference type="NCBI Taxonomy" id="2976532"/>
    <lineage>
        <taxon>Bacteria</taxon>
        <taxon>Pseudomonadati</taxon>
        <taxon>Bacteroidota</taxon>
        <taxon>Flavobacteriia</taxon>
        <taxon>Flavobacteriales</taxon>
        <taxon>Weeksellaceae</taxon>
        <taxon>Chryseobacterium group</taxon>
        <taxon>Chryseobacterium</taxon>
    </lineage>
</organism>
<dbReference type="RefSeq" id="WP_263001718.1">
    <property type="nucleotide sequence ID" value="NZ_JAOTEM010000001.1"/>
</dbReference>
<feature type="region of interest" description="Disordered" evidence="1">
    <location>
        <begin position="28"/>
        <end position="68"/>
    </location>
</feature>